<evidence type="ECO:0000256" key="8">
    <source>
        <dbReference type="ARBA" id="ARBA00022801"/>
    </source>
</evidence>
<dbReference type="PROSITE" id="PS51910">
    <property type="entry name" value="GH18_2"/>
    <property type="match status" value="1"/>
</dbReference>
<protein>
    <recommendedName>
        <fullName evidence="16">Endochitinase 1</fullName>
        <ecNumber evidence="4">3.2.1.14</ecNumber>
    </recommendedName>
    <alternativeName>
        <fullName evidence="17">Chitinase 1</fullName>
    </alternativeName>
</protein>
<dbReference type="GO" id="GO:0000272">
    <property type="term" value="P:polysaccharide catabolic process"/>
    <property type="evidence" value="ECO:0007669"/>
    <property type="project" value="UniProtKB-KW"/>
</dbReference>
<evidence type="ECO:0000256" key="7">
    <source>
        <dbReference type="ARBA" id="ARBA00022729"/>
    </source>
</evidence>
<keyword evidence="8 18" id="KW-0378">Hydrolase</keyword>
<dbReference type="EC" id="3.2.1.14" evidence="4"/>
<dbReference type="Gene3D" id="3.20.20.80">
    <property type="entry name" value="Glycosidases"/>
    <property type="match status" value="1"/>
</dbReference>
<evidence type="ECO:0000256" key="2">
    <source>
        <dbReference type="ARBA" id="ARBA00004613"/>
    </source>
</evidence>
<evidence type="ECO:0000313" key="23">
    <source>
        <dbReference type="Proteomes" id="UP000078397"/>
    </source>
</evidence>
<dbReference type="Gene3D" id="3.10.50.10">
    <property type="match status" value="1"/>
</dbReference>
<keyword evidence="23" id="KW-1185">Reference proteome</keyword>
<evidence type="ECO:0000256" key="13">
    <source>
        <dbReference type="ARBA" id="ARBA00023295"/>
    </source>
</evidence>
<evidence type="ECO:0000256" key="3">
    <source>
        <dbReference type="ARBA" id="ARBA00008682"/>
    </source>
</evidence>
<keyword evidence="12" id="KW-0119">Carbohydrate metabolism</keyword>
<evidence type="ECO:0000256" key="18">
    <source>
        <dbReference type="RuleBase" id="RU000489"/>
    </source>
</evidence>
<dbReference type="GO" id="GO:0008061">
    <property type="term" value="F:chitin binding"/>
    <property type="evidence" value="ECO:0007669"/>
    <property type="project" value="UniProtKB-KW"/>
</dbReference>
<dbReference type="InterPro" id="IPR050314">
    <property type="entry name" value="Glycosyl_Hydrlase_18"/>
</dbReference>
<evidence type="ECO:0000256" key="5">
    <source>
        <dbReference type="ARBA" id="ARBA00022525"/>
    </source>
</evidence>
<dbReference type="OrthoDB" id="76388at2759"/>
<dbReference type="Pfam" id="PF00704">
    <property type="entry name" value="Glyco_hydro_18"/>
    <property type="match status" value="1"/>
</dbReference>
<dbReference type="EMBL" id="LSBJ02000001">
    <property type="protein sequence ID" value="OAQ72767.1"/>
    <property type="molecule type" value="Genomic_DNA"/>
</dbReference>
<keyword evidence="11" id="KW-0325">Glycoprotein</keyword>
<dbReference type="InterPro" id="IPR001223">
    <property type="entry name" value="Glyco_hydro18_cat"/>
</dbReference>
<accession>A0A179G4N2</accession>
<evidence type="ECO:0000256" key="6">
    <source>
        <dbReference type="ARBA" id="ARBA00022669"/>
    </source>
</evidence>
<comment type="catalytic activity">
    <reaction evidence="1">
        <text>Random endo-hydrolysis of N-acetyl-beta-D-glucosaminide (1-&gt;4)-beta-linkages in chitin and chitodextrins.</text>
        <dbReference type="EC" id="3.2.1.14"/>
    </reaction>
</comment>
<feature type="domain" description="GH18" evidence="21">
    <location>
        <begin position="165"/>
        <end position="526"/>
    </location>
</feature>
<keyword evidence="9" id="KW-0146">Chitin degradation</keyword>
<dbReference type="FunFam" id="3.20.20.80:FF:000075">
    <property type="entry name" value="Sporulation-specific chitinase"/>
    <property type="match status" value="1"/>
</dbReference>
<dbReference type="FunFam" id="3.10.50.10:FF:000005">
    <property type="entry name" value="Endochitinase B1"/>
    <property type="match status" value="1"/>
</dbReference>
<evidence type="ECO:0000256" key="16">
    <source>
        <dbReference type="ARBA" id="ARBA00072353"/>
    </source>
</evidence>
<feature type="compositionally biased region" description="Polar residues" evidence="19">
    <location>
        <begin position="122"/>
        <end position="138"/>
    </location>
</feature>
<evidence type="ECO:0000256" key="4">
    <source>
        <dbReference type="ARBA" id="ARBA00012729"/>
    </source>
</evidence>
<reference evidence="22 23" key="1">
    <citation type="journal article" date="2016" name="PLoS Pathog.">
        <title>Biosynthesis of antibiotic leucinostatins in bio-control fungus Purpureocillium lilacinum and their inhibition on phytophthora revealed by genome mining.</title>
        <authorList>
            <person name="Wang G."/>
            <person name="Liu Z."/>
            <person name="Lin R."/>
            <person name="Li E."/>
            <person name="Mao Z."/>
            <person name="Ling J."/>
            <person name="Yang Y."/>
            <person name="Yin W.B."/>
            <person name="Xie B."/>
        </authorList>
    </citation>
    <scope>NUCLEOTIDE SEQUENCE [LARGE SCALE GENOMIC DNA]</scope>
    <source>
        <strain evidence="22">170</strain>
    </source>
</reference>
<feature type="region of interest" description="Disordered" evidence="19">
    <location>
        <begin position="103"/>
        <end position="160"/>
    </location>
</feature>
<feature type="region of interest" description="Disordered" evidence="19">
    <location>
        <begin position="21"/>
        <end position="49"/>
    </location>
</feature>
<dbReference type="SUPFAM" id="SSF54556">
    <property type="entry name" value="Chitinase insertion domain"/>
    <property type="match status" value="1"/>
</dbReference>
<comment type="subcellular location">
    <subcellularLocation>
        <location evidence="2">Secreted</location>
    </subcellularLocation>
</comment>
<evidence type="ECO:0000256" key="17">
    <source>
        <dbReference type="ARBA" id="ARBA00076370"/>
    </source>
</evidence>
<dbReference type="CDD" id="cd06548">
    <property type="entry name" value="GH18_chitinase"/>
    <property type="match status" value="1"/>
</dbReference>
<dbReference type="GeneID" id="28844626"/>
<dbReference type="GO" id="GO:0006032">
    <property type="term" value="P:chitin catabolic process"/>
    <property type="evidence" value="ECO:0007669"/>
    <property type="project" value="UniProtKB-KW"/>
</dbReference>
<keyword evidence="14" id="KW-0624">Polysaccharide degradation</keyword>
<dbReference type="InterPro" id="IPR001579">
    <property type="entry name" value="Glyco_hydro_18_chit_AS"/>
</dbReference>
<dbReference type="GO" id="GO:0005576">
    <property type="term" value="C:extracellular region"/>
    <property type="evidence" value="ECO:0007669"/>
    <property type="project" value="UniProtKB-SubCell"/>
</dbReference>
<proteinExistence type="inferred from homology"/>
<comment type="similarity">
    <text evidence="3">Belongs to the glycosyl hydrolase 18 family. Chitinase class V subfamily.</text>
</comment>
<evidence type="ECO:0000256" key="9">
    <source>
        <dbReference type="ARBA" id="ARBA00023024"/>
    </source>
</evidence>
<dbReference type="InterPro" id="IPR029070">
    <property type="entry name" value="Chitinase_insertion_sf"/>
</dbReference>
<evidence type="ECO:0000259" key="21">
    <source>
        <dbReference type="PROSITE" id="PS51910"/>
    </source>
</evidence>
<dbReference type="AlphaFoldDB" id="A0A179G4N2"/>
<keyword evidence="6" id="KW-0147">Chitin-binding</keyword>
<comment type="caution">
    <text evidence="22">The sequence shown here is derived from an EMBL/GenBank/DDBJ whole genome shotgun (WGS) entry which is preliminary data.</text>
</comment>
<feature type="compositionally biased region" description="Low complexity" evidence="19">
    <location>
        <begin position="21"/>
        <end position="38"/>
    </location>
</feature>
<evidence type="ECO:0000256" key="11">
    <source>
        <dbReference type="ARBA" id="ARBA00023180"/>
    </source>
</evidence>
<dbReference type="PANTHER" id="PTHR11177">
    <property type="entry name" value="CHITINASE"/>
    <property type="match status" value="1"/>
</dbReference>
<dbReference type="KEGG" id="pchm:VFPPC_00654"/>
<feature type="chain" id="PRO_5008102332" description="Endochitinase 1" evidence="20">
    <location>
        <begin position="19"/>
        <end position="549"/>
    </location>
</feature>
<keyword evidence="7 20" id="KW-0732">Signal</keyword>
<dbReference type="STRING" id="1380566.A0A179G4N2"/>
<evidence type="ECO:0000313" key="22">
    <source>
        <dbReference type="EMBL" id="OAQ72767.1"/>
    </source>
</evidence>
<feature type="compositionally biased region" description="Gly residues" evidence="19">
    <location>
        <begin position="142"/>
        <end position="155"/>
    </location>
</feature>
<dbReference type="InterPro" id="IPR017853">
    <property type="entry name" value="GH"/>
</dbReference>
<comment type="function">
    <text evidence="15">Secreted chitinase involved in the degradation of chitin, a component of the cell walls of fungi and exoskeletal elements of some animals (including worms and arthropods). Participates in the infection process and directly acts in the penetration process of the host cuticle.</text>
</comment>
<feature type="compositionally biased region" description="Low complexity" evidence="19">
    <location>
        <begin position="103"/>
        <end position="117"/>
    </location>
</feature>
<gene>
    <name evidence="22" type="ORF">VFPPC_00654</name>
</gene>
<dbReference type="SMART" id="SM00636">
    <property type="entry name" value="Glyco_18"/>
    <property type="match status" value="1"/>
</dbReference>
<evidence type="ECO:0000256" key="12">
    <source>
        <dbReference type="ARBA" id="ARBA00023277"/>
    </source>
</evidence>
<evidence type="ECO:0000256" key="19">
    <source>
        <dbReference type="SAM" id="MobiDB-lite"/>
    </source>
</evidence>
<evidence type="ECO:0000256" key="1">
    <source>
        <dbReference type="ARBA" id="ARBA00000822"/>
    </source>
</evidence>
<dbReference type="PROSITE" id="PS01095">
    <property type="entry name" value="GH18_1"/>
    <property type="match status" value="1"/>
</dbReference>
<name>A0A179G4N2_METCM</name>
<dbReference type="RefSeq" id="XP_018148850.1">
    <property type="nucleotide sequence ID" value="XM_018280632.1"/>
</dbReference>
<evidence type="ECO:0000256" key="15">
    <source>
        <dbReference type="ARBA" id="ARBA00055470"/>
    </source>
</evidence>
<organism evidence="22 23">
    <name type="scientific">Pochonia chlamydosporia 170</name>
    <dbReference type="NCBI Taxonomy" id="1380566"/>
    <lineage>
        <taxon>Eukaryota</taxon>
        <taxon>Fungi</taxon>
        <taxon>Dikarya</taxon>
        <taxon>Ascomycota</taxon>
        <taxon>Pezizomycotina</taxon>
        <taxon>Sordariomycetes</taxon>
        <taxon>Hypocreomycetidae</taxon>
        <taxon>Hypocreales</taxon>
        <taxon>Clavicipitaceae</taxon>
        <taxon>Pochonia</taxon>
    </lineage>
</organism>
<keyword evidence="10" id="KW-0843">Virulence</keyword>
<dbReference type="GO" id="GO:0008843">
    <property type="term" value="F:endochitinase activity"/>
    <property type="evidence" value="ECO:0007669"/>
    <property type="project" value="UniProtKB-EC"/>
</dbReference>
<dbReference type="InterPro" id="IPR011583">
    <property type="entry name" value="Chitinase_II/V-like_cat"/>
</dbReference>
<dbReference type="Proteomes" id="UP000078397">
    <property type="component" value="Unassembled WGS sequence"/>
</dbReference>
<keyword evidence="5" id="KW-0964">Secreted</keyword>
<dbReference type="PANTHER" id="PTHR11177:SF384">
    <property type="entry name" value="CHITINASE"/>
    <property type="match status" value="1"/>
</dbReference>
<dbReference type="SUPFAM" id="SSF51445">
    <property type="entry name" value="(Trans)glycosidases"/>
    <property type="match status" value="1"/>
</dbReference>
<keyword evidence="13 18" id="KW-0326">Glycosidase</keyword>
<evidence type="ECO:0000256" key="14">
    <source>
        <dbReference type="ARBA" id="ARBA00023326"/>
    </source>
</evidence>
<feature type="signal peptide" evidence="20">
    <location>
        <begin position="1"/>
        <end position="18"/>
    </location>
</feature>
<sequence length="549" mass="58382">MLRLLVSILLLLARVATAVPTSAPASTPSSGPTSAPASVPAPAPAPDAGKKERICFDINPSMAFFTTTVYVTTTTGAVFVTSKPTTGAGLPVVPTGLASLPASAAPGSASGSLSGKLPPQPSQGATNGQKWGNGTLSLTNGGAPGPTGTGTGGGVPKPSSPAKGLINMVYFTNWGTYKPNYQPHNLPASDITHVLYSFGNVTTNGTVVSSDDFADTQKQYRRDGNGTTMQGAIGQLFNIKKKNRKLKTLLSIGGWTYTENGAFKSASTEQGRKTFASSAVKLALDWGMDGIDIDWEFPKNETEAKEFVALLKECRDTFDKYIARVQQKYHYLITVAVSSGPTNYKNIDIKGMDQYVDLWNLMAYDYAGSWDNTTGHQANLYPDATNKENTKVDTEQAINAYIAAGVAPHKILLGLPIYGRSFGNTDGLGKPYKGVGKGSVEDGTWLYKDLPRPGAEVKTDDKVGATWSYDPKAREFVSYDNPQTAALKATYIKTKGLGGAFFWEASGDKNGTESLIGSMAKSLGQLDTSENMLVYPESRYDNIKNGKGS</sequence>
<evidence type="ECO:0000256" key="10">
    <source>
        <dbReference type="ARBA" id="ARBA00023026"/>
    </source>
</evidence>
<evidence type="ECO:0000256" key="20">
    <source>
        <dbReference type="SAM" id="SignalP"/>
    </source>
</evidence>